<reference evidence="5 6" key="1">
    <citation type="journal article" date="2018" name="Nat. Microbiol.">
        <title>Leveraging single-cell genomics to expand the fungal tree of life.</title>
        <authorList>
            <person name="Ahrendt S.R."/>
            <person name="Quandt C.A."/>
            <person name="Ciobanu D."/>
            <person name="Clum A."/>
            <person name="Salamov A."/>
            <person name="Andreopoulos B."/>
            <person name="Cheng J.F."/>
            <person name="Woyke T."/>
            <person name="Pelin A."/>
            <person name="Henrissat B."/>
            <person name="Reynolds N.K."/>
            <person name="Benny G.L."/>
            <person name="Smith M.E."/>
            <person name="James T.Y."/>
            <person name="Grigoriev I.V."/>
        </authorList>
    </citation>
    <scope>NUCLEOTIDE SEQUENCE [LARGE SCALE GENOMIC DNA]</scope>
    <source>
        <strain evidence="5 6">ATCC 52028</strain>
    </source>
</reference>
<dbReference type="GO" id="GO:0006979">
    <property type="term" value="P:response to oxidative stress"/>
    <property type="evidence" value="ECO:0007669"/>
    <property type="project" value="InterPro"/>
</dbReference>
<evidence type="ECO:0000313" key="6">
    <source>
        <dbReference type="Proteomes" id="UP000274922"/>
    </source>
</evidence>
<name>A0A4V1IU84_9FUNG</name>
<evidence type="ECO:0000313" key="4">
    <source>
        <dbReference type="EMBL" id="RKO99668.1"/>
    </source>
</evidence>
<protein>
    <submittedName>
        <fullName evidence="3">OsmC-like protein</fullName>
    </submittedName>
</protein>
<dbReference type="SUPFAM" id="SSF82784">
    <property type="entry name" value="OsmC-like"/>
    <property type="match status" value="1"/>
</dbReference>
<keyword evidence="2" id="KW-0812">Transmembrane</keyword>
<dbReference type="NCBIfam" id="TIGR03561">
    <property type="entry name" value="organ_hyd_perox"/>
    <property type="match status" value="1"/>
</dbReference>
<keyword evidence="2" id="KW-0472">Membrane</keyword>
<dbReference type="PANTHER" id="PTHR33797:SF2">
    <property type="entry name" value="ORGANIC HYDROPEROXIDE RESISTANCE PROTEIN-LIKE"/>
    <property type="match status" value="1"/>
</dbReference>
<dbReference type="Proteomes" id="UP000274922">
    <property type="component" value="Unassembled WGS sequence"/>
</dbReference>
<evidence type="ECO:0000256" key="2">
    <source>
        <dbReference type="SAM" id="Phobius"/>
    </source>
</evidence>
<keyword evidence="6" id="KW-1185">Reference proteome</keyword>
<reference evidence="4" key="2">
    <citation type="submission" date="2018-04" db="EMBL/GenBank/DDBJ databases">
        <title>Leveraging single-cell genomics to expand the Fungal Tree of Life.</title>
        <authorList>
            <consortium name="DOE Joint Genome Institute"/>
            <person name="Ahrendt S.R."/>
            <person name="Quandt C.A."/>
            <person name="Ciobanu D."/>
            <person name="Clum A."/>
            <person name="Salamov A."/>
            <person name="Andreopoulos B."/>
            <person name="Cheng J.-F."/>
            <person name="Woyke T."/>
            <person name="Pelin A."/>
            <person name="Henrissat B."/>
            <person name="Benny G.L."/>
            <person name="Smith M.E."/>
            <person name="James T.Y."/>
            <person name="Grigoriev I.V."/>
        </authorList>
    </citation>
    <scope>NUCLEOTIDE SEQUENCE</scope>
    <source>
        <strain evidence="4">ATCC 52028</strain>
    </source>
</reference>
<organism evidence="4 6">
    <name type="scientific">Caulochytrium protostelioides</name>
    <dbReference type="NCBI Taxonomy" id="1555241"/>
    <lineage>
        <taxon>Eukaryota</taxon>
        <taxon>Fungi</taxon>
        <taxon>Fungi incertae sedis</taxon>
        <taxon>Chytridiomycota</taxon>
        <taxon>Chytridiomycota incertae sedis</taxon>
        <taxon>Chytridiomycetes</taxon>
        <taxon>Caulochytriales</taxon>
        <taxon>Caulochytriaceae</taxon>
        <taxon>Caulochytrium</taxon>
    </lineage>
</organism>
<proteinExistence type="inferred from homology"/>
<dbReference type="InterPro" id="IPR015946">
    <property type="entry name" value="KH_dom-like_a/b"/>
</dbReference>
<dbReference type="EMBL" id="ML014266">
    <property type="protein sequence ID" value="RKO99668.1"/>
    <property type="molecule type" value="Genomic_DNA"/>
</dbReference>
<dbReference type="Gene3D" id="3.30.300.20">
    <property type="match status" value="1"/>
</dbReference>
<comment type="similarity">
    <text evidence="1">Belongs to the OsmC/Ohr family.</text>
</comment>
<dbReference type="InterPro" id="IPR036102">
    <property type="entry name" value="OsmC/Ohrsf"/>
</dbReference>
<dbReference type="EMBL" id="ML009361">
    <property type="protein sequence ID" value="RKO97212.1"/>
    <property type="molecule type" value="Genomic_DNA"/>
</dbReference>
<dbReference type="InterPro" id="IPR019953">
    <property type="entry name" value="OHR"/>
</dbReference>
<dbReference type="OrthoDB" id="60422at2759"/>
<dbReference type="PANTHER" id="PTHR33797">
    <property type="entry name" value="ORGANIC HYDROPEROXIDE RESISTANCE PROTEIN-LIKE"/>
    <property type="match status" value="1"/>
</dbReference>
<dbReference type="InterPro" id="IPR003718">
    <property type="entry name" value="OsmC/Ohr_fam"/>
</dbReference>
<keyword evidence="2" id="KW-1133">Transmembrane helix</keyword>
<evidence type="ECO:0000313" key="5">
    <source>
        <dbReference type="Proteomes" id="UP000268535"/>
    </source>
</evidence>
<evidence type="ECO:0000256" key="1">
    <source>
        <dbReference type="ARBA" id="ARBA00007378"/>
    </source>
</evidence>
<dbReference type="Pfam" id="PF02566">
    <property type="entry name" value="OsmC"/>
    <property type="match status" value="1"/>
</dbReference>
<reference evidence="3" key="3">
    <citation type="submission" date="2018-08" db="EMBL/GenBank/DDBJ databases">
        <title>Leveraging single-cell genomics to expand the Fungal Tree of Life.</title>
        <authorList>
            <consortium name="DOE Joint Genome Institute"/>
            <person name="Ahrendt S.R."/>
            <person name="Quandt C.A."/>
            <person name="Ciobanu D."/>
            <person name="Clum A."/>
            <person name="Salamov A."/>
            <person name="Andreopoulos B."/>
            <person name="Cheng J.-F."/>
            <person name="Woyke T."/>
            <person name="Pelin A."/>
            <person name="Henrissat B."/>
            <person name="Reynolds N."/>
            <person name="Benny G.L."/>
            <person name="Smith M.E."/>
            <person name="James T.Y."/>
            <person name="Grigoriev I.V."/>
        </authorList>
    </citation>
    <scope>NUCLEOTIDE SEQUENCE</scope>
    <source>
        <strain evidence="3">ATCC 52028</strain>
    </source>
</reference>
<sequence length="107" mass="11175">MPKALGGPGNADGSVNPEILFASGYAACFIGALGVAAKNLKLKLPKDTQVTAHVTLGTPDLKLSAVLEGRFPGLSREEGEQLMAKGHEICPYSNATRNNCPVELKVV</sequence>
<evidence type="ECO:0000313" key="3">
    <source>
        <dbReference type="EMBL" id="RKO97212.1"/>
    </source>
</evidence>
<gene>
    <name evidence="3" type="ORF">CAUPRSCDRAFT_6848</name>
    <name evidence="4" type="ORF">CXG81DRAFT_14211</name>
</gene>
<dbReference type="Proteomes" id="UP000268535">
    <property type="component" value="Unassembled WGS sequence"/>
</dbReference>
<feature type="transmembrane region" description="Helical" evidence="2">
    <location>
        <begin position="20"/>
        <end position="37"/>
    </location>
</feature>
<dbReference type="AlphaFoldDB" id="A0A4V1IU84"/>
<accession>A0A4V1IU84</accession>